<evidence type="ECO:0000313" key="6">
    <source>
        <dbReference type="Proteomes" id="UP000654922"/>
    </source>
</evidence>
<dbReference type="EMBL" id="JACBAG010001710">
    <property type="protein sequence ID" value="KAF7183640.1"/>
    <property type="molecule type" value="Genomic_DNA"/>
</dbReference>
<dbReference type="AlphaFoldDB" id="A0A8H6UVC4"/>
<gene>
    <name evidence="3" type="ORF">CNMCM5623_000678</name>
    <name evidence="4" type="ORF">CNMCM7691_003919</name>
</gene>
<feature type="compositionally biased region" description="Polar residues" evidence="1">
    <location>
        <begin position="101"/>
        <end position="111"/>
    </location>
</feature>
<feature type="compositionally biased region" description="Low complexity" evidence="1">
    <location>
        <begin position="82"/>
        <end position="100"/>
    </location>
</feature>
<protein>
    <submittedName>
        <fullName evidence="3">Uncharacterized protein</fullName>
    </submittedName>
</protein>
<evidence type="ECO:0000313" key="3">
    <source>
        <dbReference type="EMBL" id="KAF7167380.1"/>
    </source>
</evidence>
<dbReference type="Proteomes" id="UP000641853">
    <property type="component" value="Unassembled WGS sequence"/>
</dbReference>
<reference evidence="3" key="1">
    <citation type="submission" date="2020-06" db="EMBL/GenBank/DDBJ databases">
        <title>Draft genome sequences of strains closely related to Aspergillus parafelis and Aspergillus hiratsukae.</title>
        <authorList>
            <person name="Dos Santos R.A.C."/>
            <person name="Rivero-Menendez O."/>
            <person name="Steenwyk J.L."/>
            <person name="Mead M.E."/>
            <person name="Goldman G.H."/>
            <person name="Alastruey-Izquierdo A."/>
            <person name="Rokas A."/>
        </authorList>
    </citation>
    <scope>NUCLEOTIDE SEQUENCE</scope>
    <source>
        <strain evidence="3">CNM-CM5623</strain>
        <strain evidence="4">CNM-CM7691</strain>
    </source>
</reference>
<evidence type="ECO:0000313" key="5">
    <source>
        <dbReference type="Proteomes" id="UP000641853"/>
    </source>
</evidence>
<feature type="chain" id="PRO_5036431094" evidence="2">
    <location>
        <begin position="18"/>
        <end position="123"/>
    </location>
</feature>
<sequence length="123" mass="12821">MRVLAIINFCLATGVVGQLQCDAGANYCGWYLASNLGWPDLPDTMGIWTCNSNRYSAAYVEHCAFNCTGPTAACIIAASAGATSSSSTTSSTTSSWLSSSPTKPGTTTDDTVSPMLHWGRPGN</sequence>
<dbReference type="Proteomes" id="UP000654922">
    <property type="component" value="Unassembled WGS sequence"/>
</dbReference>
<comment type="caution">
    <text evidence="3">The sequence shown here is derived from an EMBL/GenBank/DDBJ whole genome shotgun (WGS) entry which is preliminary data.</text>
</comment>
<dbReference type="OrthoDB" id="4508658at2759"/>
<name>A0A8H6UVC4_9EURO</name>
<evidence type="ECO:0000313" key="4">
    <source>
        <dbReference type="EMBL" id="KAF7183640.1"/>
    </source>
</evidence>
<organism evidence="3 6">
    <name type="scientific">Aspergillus felis</name>
    <dbReference type="NCBI Taxonomy" id="1287682"/>
    <lineage>
        <taxon>Eukaryota</taxon>
        <taxon>Fungi</taxon>
        <taxon>Dikarya</taxon>
        <taxon>Ascomycota</taxon>
        <taxon>Pezizomycotina</taxon>
        <taxon>Eurotiomycetes</taxon>
        <taxon>Eurotiomycetidae</taxon>
        <taxon>Eurotiales</taxon>
        <taxon>Aspergillaceae</taxon>
        <taxon>Aspergillus</taxon>
        <taxon>Aspergillus subgen. Fumigati</taxon>
    </lineage>
</organism>
<evidence type="ECO:0000256" key="2">
    <source>
        <dbReference type="SAM" id="SignalP"/>
    </source>
</evidence>
<feature type="signal peptide" evidence="2">
    <location>
        <begin position="1"/>
        <end position="17"/>
    </location>
</feature>
<feature type="region of interest" description="Disordered" evidence="1">
    <location>
        <begin position="82"/>
        <end position="123"/>
    </location>
</feature>
<keyword evidence="5" id="KW-1185">Reference proteome</keyword>
<keyword evidence="2" id="KW-0732">Signal</keyword>
<evidence type="ECO:0000256" key="1">
    <source>
        <dbReference type="SAM" id="MobiDB-lite"/>
    </source>
</evidence>
<dbReference type="EMBL" id="JACBAE010001287">
    <property type="protein sequence ID" value="KAF7167380.1"/>
    <property type="molecule type" value="Genomic_DNA"/>
</dbReference>
<proteinExistence type="predicted"/>
<accession>A0A8H6UVC4</accession>